<evidence type="ECO:0000313" key="2">
    <source>
        <dbReference type="Proteomes" id="UP000038750"/>
    </source>
</evidence>
<keyword evidence="1" id="KW-0489">Methyltransferase</keyword>
<dbReference type="OrthoDB" id="9806610at2"/>
<organism evidence="1 2">
    <name type="scientific">Yersinia intermedia</name>
    <dbReference type="NCBI Taxonomy" id="631"/>
    <lineage>
        <taxon>Bacteria</taxon>
        <taxon>Pseudomonadati</taxon>
        <taxon>Pseudomonadota</taxon>
        <taxon>Gammaproteobacteria</taxon>
        <taxon>Enterobacterales</taxon>
        <taxon>Yersiniaceae</taxon>
        <taxon>Yersinia</taxon>
    </lineage>
</organism>
<keyword evidence="1" id="KW-0966">Cell projection</keyword>
<dbReference type="InterPro" id="IPR005358">
    <property type="entry name" value="Puta_zinc/iron-chelating_dom"/>
</dbReference>
<dbReference type="GO" id="GO:0032259">
    <property type="term" value="P:methylation"/>
    <property type="evidence" value="ECO:0007669"/>
    <property type="project" value="UniProtKB-KW"/>
</dbReference>
<dbReference type="RefSeq" id="WP_050074627.1">
    <property type="nucleotide sequence ID" value="NZ_CPZJ01000024.1"/>
</dbReference>
<dbReference type="Pfam" id="PF03692">
    <property type="entry name" value="CxxCxxCC"/>
    <property type="match status" value="1"/>
</dbReference>
<dbReference type="AlphaFoldDB" id="A0A0T9MZ61"/>
<proteinExistence type="predicted"/>
<name>A0A0T9MZ61_YERIN</name>
<keyword evidence="1" id="KW-0808">Transferase</keyword>
<evidence type="ECO:0000313" key="1">
    <source>
        <dbReference type="EMBL" id="CNG62711.1"/>
    </source>
</evidence>
<protein>
    <submittedName>
        <fullName evidence="1">Flagellin N-methylase</fullName>
    </submittedName>
</protein>
<accession>A0A0T9MZ61</accession>
<keyword evidence="1" id="KW-0282">Flagellum</keyword>
<gene>
    <name evidence="1" type="ORF">ERS008530_04240</name>
</gene>
<dbReference type="EMBL" id="CPZJ01000024">
    <property type="protein sequence ID" value="CNG62711.1"/>
    <property type="molecule type" value="Genomic_DNA"/>
</dbReference>
<keyword evidence="1" id="KW-0969">Cilium</keyword>
<sequence length="216" mass="24868">MDIKRNSVIHLEPGETLPGYSNLKPVPDKYFDELKALINKLNMQSGNIYLQLKQMYAFLNRFNKEFVSTFTSCQKGCSSCCKIDVHLTALEATYIAQASMLTARDRQLTTGHESKCPFLSDKGTCTVYNYRPLLCRTYHVLTPPELCNEQGAQVLQYGAQSANMGNHIYKTIAEWIYFQTYHATGKIEAKDIRDFFPYPREDIQRFVHQNPPRPFC</sequence>
<reference evidence="1 2" key="1">
    <citation type="submission" date="2015-03" db="EMBL/GenBank/DDBJ databases">
        <authorList>
            <person name="Murphy D."/>
        </authorList>
    </citation>
    <scope>NUCLEOTIDE SEQUENCE [LARGE SCALE GENOMIC DNA]</scope>
    <source>
        <strain evidence="1 2">BR165/97</strain>
    </source>
</reference>
<dbReference type="GO" id="GO:0008168">
    <property type="term" value="F:methyltransferase activity"/>
    <property type="evidence" value="ECO:0007669"/>
    <property type="project" value="UniProtKB-KW"/>
</dbReference>
<dbReference type="Proteomes" id="UP000038750">
    <property type="component" value="Unassembled WGS sequence"/>
</dbReference>